<evidence type="ECO:0000259" key="6">
    <source>
        <dbReference type="Pfam" id="PF04539"/>
    </source>
</evidence>
<keyword evidence="10" id="KW-1185">Reference proteome</keyword>
<feature type="domain" description="RNA polymerase sigma-70 region 2" evidence="7">
    <location>
        <begin position="62"/>
        <end position="124"/>
    </location>
</feature>
<organism evidence="9 10">
    <name type="scientific">Nocardioides donggukensis</name>
    <dbReference type="NCBI Taxonomy" id="2774019"/>
    <lineage>
        <taxon>Bacteria</taxon>
        <taxon>Bacillati</taxon>
        <taxon>Actinomycetota</taxon>
        <taxon>Actinomycetes</taxon>
        <taxon>Propionibacteriales</taxon>
        <taxon>Nocardioidaceae</taxon>
        <taxon>Nocardioides</taxon>
    </lineage>
</organism>
<dbReference type="CDD" id="cd06171">
    <property type="entry name" value="Sigma70_r4"/>
    <property type="match status" value="1"/>
</dbReference>
<dbReference type="Gene3D" id="1.20.140.160">
    <property type="match status" value="1"/>
</dbReference>
<evidence type="ECO:0000256" key="2">
    <source>
        <dbReference type="ARBA" id="ARBA00023082"/>
    </source>
</evidence>
<dbReference type="Gene3D" id="1.20.120.1810">
    <property type="match status" value="1"/>
</dbReference>
<dbReference type="GO" id="GO:0003677">
    <property type="term" value="F:DNA binding"/>
    <property type="evidence" value="ECO:0007669"/>
    <property type="project" value="UniProtKB-KW"/>
</dbReference>
<keyword evidence="2" id="KW-0731">Sigma factor</keyword>
<dbReference type="InterPro" id="IPR013325">
    <property type="entry name" value="RNA_pol_sigma_r2"/>
</dbReference>
<dbReference type="SUPFAM" id="SSF88946">
    <property type="entry name" value="Sigma2 domain of RNA polymerase sigma factors"/>
    <property type="match status" value="1"/>
</dbReference>
<feature type="domain" description="RNA polymerase sigma-70 region 4" evidence="8">
    <location>
        <begin position="226"/>
        <end position="271"/>
    </location>
</feature>
<protein>
    <submittedName>
        <fullName evidence="9">Sigma-70 family RNA polymerase sigma factor</fullName>
    </submittedName>
</protein>
<keyword evidence="1" id="KW-0805">Transcription regulation</keyword>
<dbReference type="InterPro" id="IPR007630">
    <property type="entry name" value="RNA_pol_sigma70_r4"/>
</dbReference>
<dbReference type="InterPro" id="IPR013324">
    <property type="entry name" value="RNA_pol_sigma_r3/r4-like"/>
</dbReference>
<dbReference type="RefSeq" id="WP_192142744.1">
    <property type="nucleotide sequence ID" value="NZ_JACYXZ010000002.1"/>
</dbReference>
<feature type="domain" description="RNA polymerase sigma-70 region 3" evidence="6">
    <location>
        <begin position="138"/>
        <end position="211"/>
    </location>
</feature>
<keyword evidence="3" id="KW-0238">DNA-binding</keyword>
<reference evidence="9" key="1">
    <citation type="submission" date="2020-09" db="EMBL/GenBank/DDBJ databases">
        <title>Nocardioides sp. strain MJB4 16S ribosomal RNA gene Genome sequencing and assembly.</title>
        <authorList>
            <person name="Kim I."/>
        </authorList>
    </citation>
    <scope>NUCLEOTIDE SEQUENCE</scope>
    <source>
        <strain evidence="9">MJB4</strain>
    </source>
</reference>
<feature type="region of interest" description="Disordered" evidence="5">
    <location>
        <begin position="1"/>
        <end position="27"/>
    </location>
</feature>
<evidence type="ECO:0000259" key="7">
    <source>
        <dbReference type="Pfam" id="PF04542"/>
    </source>
</evidence>
<keyword evidence="4" id="KW-0804">Transcription</keyword>
<evidence type="ECO:0000256" key="5">
    <source>
        <dbReference type="SAM" id="MobiDB-lite"/>
    </source>
</evidence>
<dbReference type="InterPro" id="IPR014284">
    <property type="entry name" value="RNA_pol_sigma-70_dom"/>
</dbReference>
<evidence type="ECO:0000259" key="8">
    <source>
        <dbReference type="Pfam" id="PF04545"/>
    </source>
</evidence>
<dbReference type="PRINTS" id="PR00046">
    <property type="entry name" value="SIGMA70FCT"/>
</dbReference>
<dbReference type="GO" id="GO:0006352">
    <property type="term" value="P:DNA-templated transcription initiation"/>
    <property type="evidence" value="ECO:0007669"/>
    <property type="project" value="InterPro"/>
</dbReference>
<dbReference type="Pfam" id="PF04542">
    <property type="entry name" value="Sigma70_r2"/>
    <property type="match status" value="1"/>
</dbReference>
<comment type="caution">
    <text evidence="9">The sequence shown here is derived from an EMBL/GenBank/DDBJ whole genome shotgun (WGS) entry which is preliminary data.</text>
</comment>
<evidence type="ECO:0000313" key="10">
    <source>
        <dbReference type="Proteomes" id="UP000616839"/>
    </source>
</evidence>
<evidence type="ECO:0000313" key="9">
    <source>
        <dbReference type="EMBL" id="MBD8869813.1"/>
    </source>
</evidence>
<dbReference type="InterPro" id="IPR007624">
    <property type="entry name" value="RNA_pol_sigma70_r3"/>
</dbReference>
<name>A0A927K6A9_9ACTN</name>
<dbReference type="InterPro" id="IPR000943">
    <property type="entry name" value="RNA_pol_sigma70"/>
</dbReference>
<proteinExistence type="predicted"/>
<dbReference type="Pfam" id="PF04545">
    <property type="entry name" value="Sigma70_r4"/>
    <property type="match status" value="1"/>
</dbReference>
<evidence type="ECO:0000256" key="4">
    <source>
        <dbReference type="ARBA" id="ARBA00023163"/>
    </source>
</evidence>
<dbReference type="GO" id="GO:0016987">
    <property type="term" value="F:sigma factor activity"/>
    <property type="evidence" value="ECO:0007669"/>
    <property type="project" value="UniProtKB-KW"/>
</dbReference>
<dbReference type="Proteomes" id="UP000616839">
    <property type="component" value="Unassembled WGS sequence"/>
</dbReference>
<dbReference type="Pfam" id="PF04539">
    <property type="entry name" value="Sigma70_r3"/>
    <property type="match status" value="1"/>
</dbReference>
<gene>
    <name evidence="9" type="ORF">IE331_09275</name>
</gene>
<evidence type="ECO:0000256" key="1">
    <source>
        <dbReference type="ARBA" id="ARBA00023015"/>
    </source>
</evidence>
<dbReference type="EMBL" id="JACYXZ010000002">
    <property type="protein sequence ID" value="MBD8869813.1"/>
    <property type="molecule type" value="Genomic_DNA"/>
</dbReference>
<dbReference type="AlphaFoldDB" id="A0A927K6A9"/>
<evidence type="ECO:0000256" key="3">
    <source>
        <dbReference type="ARBA" id="ARBA00023125"/>
    </source>
</evidence>
<accession>A0A927K6A9</accession>
<dbReference type="PANTHER" id="PTHR30385">
    <property type="entry name" value="SIGMA FACTOR F FLAGELLAR"/>
    <property type="match status" value="1"/>
</dbReference>
<dbReference type="NCBIfam" id="TIGR02937">
    <property type="entry name" value="sigma70-ECF"/>
    <property type="match status" value="1"/>
</dbReference>
<dbReference type="SUPFAM" id="SSF88659">
    <property type="entry name" value="Sigma3 and sigma4 domains of RNA polymerase sigma factors"/>
    <property type="match status" value="2"/>
</dbReference>
<dbReference type="InterPro" id="IPR007627">
    <property type="entry name" value="RNA_pol_sigma70_r2"/>
</dbReference>
<sequence>MHPTAERPSPVDTRPSGTGTTSLPRAERITLTDQLLHQAAATDDPERRQRNLDRVVLLNMGVARSLAGQHRGKGVAQEDLEQVAYLALVRAAARFDPGRDRDFLSYAVPTVRGELKKHFRDAGWMVRPPRRTQEIQSRVIRTRDTLRHTLDRTPSTAEIAAALGEPEQAVLDALTAEGCFHPTSLDRPVGDESDSGTALGDLLALEEDRDHEAAEARLMLRPVVRRLRERDRRILALRFYDGRTQQEIADELGVTQMQVSRLLSRILRNLRDSLEEPARVG</sequence>
<dbReference type="PANTHER" id="PTHR30385:SF4">
    <property type="entry name" value="RNA POLYMERASE SIGMA-E FACTOR"/>
    <property type="match status" value="1"/>
</dbReference>